<dbReference type="InterPro" id="IPR050226">
    <property type="entry name" value="NagZ_Beta-hexosaminidase"/>
</dbReference>
<dbReference type="InterPro" id="IPR036962">
    <property type="entry name" value="Glyco_hydro_3_N_sf"/>
</dbReference>
<dbReference type="PRINTS" id="PR00133">
    <property type="entry name" value="GLHYDRLASE3"/>
</dbReference>
<sequence length="610" mass="62229">MGEYGRVRSPKLSRKTVLASSVAGAFAVVGGGAVIAEAASRRGEEPAEGPSEGEAPVGERQRWIDGTLAAMSLEEKVGQLFMVYVHGETADTDQADAVASNRERLGSDNGAAFVAARRPGGIIYFDWANGLRDPAQVARLSNGLQEASGAVPLLIATDQEYGSVVRIGEPATQFPGAMPLGATRDPDTARRAAEIAGAELRAMGLNQNFAPDVDVNVDPANPVIGVRSFGSDPDLVAEFAAAQVGGYQSGGVAVSAKHFPGHGDTGTDSHVGLPVITHTVEEWERIDAPPFRAAIEAGADMVMSAHLQFPALDDSLAPATLSAPILTGLLRDRLGFEGVVVTDSLEMQGVRTEFGDDRVPVLALLAGVDLLLMPPDFPAAYEAVLAAVAAGELTEERIDQSVVRLLRLKYDRGIVDGPAVDADAAADAVGTSDHLAVADGIAERSVTLLANDGALPFTAGTALVAGWGENTTTRLAGALASEGLQASPMVTGDEPDAEAIKTAVEAAADADLVVAVTYNVEAGSPQADLVAALVGTGVPVVAAAVGTPYDAAHLGAVGASLATYSYSKASLSALAKVITGAVDPSGALPVDVPDEGGAVAYALGHGLHYA</sequence>
<evidence type="ECO:0000313" key="10">
    <source>
        <dbReference type="Proteomes" id="UP000198949"/>
    </source>
</evidence>
<evidence type="ECO:0000256" key="4">
    <source>
        <dbReference type="ARBA" id="ARBA00022801"/>
    </source>
</evidence>
<dbReference type="AlphaFoldDB" id="A0A1G7BSQ2"/>
<evidence type="ECO:0000256" key="2">
    <source>
        <dbReference type="ARBA" id="ARBA00005336"/>
    </source>
</evidence>
<dbReference type="Pfam" id="PF00933">
    <property type="entry name" value="Glyco_hydro_3"/>
    <property type="match status" value="1"/>
</dbReference>
<dbReference type="PANTHER" id="PTHR30480:SF13">
    <property type="entry name" value="BETA-HEXOSAMINIDASE"/>
    <property type="match status" value="1"/>
</dbReference>
<dbReference type="GO" id="GO:0009254">
    <property type="term" value="P:peptidoglycan turnover"/>
    <property type="evidence" value="ECO:0007669"/>
    <property type="project" value="TreeGrafter"/>
</dbReference>
<evidence type="ECO:0000256" key="5">
    <source>
        <dbReference type="ARBA" id="ARBA00023295"/>
    </source>
</evidence>
<dbReference type="InterPro" id="IPR036881">
    <property type="entry name" value="Glyco_hydro_3_C_sf"/>
</dbReference>
<dbReference type="Gene3D" id="3.20.20.300">
    <property type="entry name" value="Glycoside hydrolase, family 3, N-terminal domain"/>
    <property type="match status" value="1"/>
</dbReference>
<protein>
    <recommendedName>
        <fullName evidence="3">beta-N-acetylhexosaminidase</fullName>
        <ecNumber evidence="3">3.2.1.52</ecNumber>
    </recommendedName>
</protein>
<evidence type="ECO:0000256" key="3">
    <source>
        <dbReference type="ARBA" id="ARBA00012663"/>
    </source>
</evidence>
<dbReference type="PANTHER" id="PTHR30480">
    <property type="entry name" value="BETA-HEXOSAMINIDASE-RELATED"/>
    <property type="match status" value="1"/>
</dbReference>
<dbReference type="EMBL" id="FNAD01000017">
    <property type="protein sequence ID" value="SDE30017.1"/>
    <property type="molecule type" value="Genomic_DNA"/>
</dbReference>
<gene>
    <name evidence="9" type="ORF">SAMN05216270_117138</name>
</gene>
<keyword evidence="4" id="KW-0378">Hydrolase</keyword>
<name>A0A1G7BSQ2_9ACTN</name>
<comment type="similarity">
    <text evidence="2">Belongs to the glycosyl hydrolase 3 family.</text>
</comment>
<evidence type="ECO:0000259" key="8">
    <source>
        <dbReference type="Pfam" id="PF01915"/>
    </source>
</evidence>
<feature type="region of interest" description="Disordered" evidence="6">
    <location>
        <begin position="40"/>
        <end position="59"/>
    </location>
</feature>
<feature type="domain" description="Glycoside hydrolase family 3 N-terminal" evidence="7">
    <location>
        <begin position="73"/>
        <end position="408"/>
    </location>
</feature>
<dbReference type="InterPro" id="IPR001764">
    <property type="entry name" value="Glyco_hydro_3_N"/>
</dbReference>
<feature type="domain" description="Glycoside hydrolase family 3 C-terminal" evidence="8">
    <location>
        <begin position="446"/>
        <end position="609"/>
    </location>
</feature>
<proteinExistence type="inferred from homology"/>
<dbReference type="InterPro" id="IPR017853">
    <property type="entry name" value="GH"/>
</dbReference>
<dbReference type="GO" id="GO:0005975">
    <property type="term" value="P:carbohydrate metabolic process"/>
    <property type="evidence" value="ECO:0007669"/>
    <property type="project" value="InterPro"/>
</dbReference>
<comment type="catalytic activity">
    <reaction evidence="1">
        <text>Hydrolysis of terminal non-reducing N-acetyl-D-hexosamine residues in N-acetyl-beta-D-hexosaminides.</text>
        <dbReference type="EC" id="3.2.1.52"/>
    </reaction>
</comment>
<evidence type="ECO:0000256" key="1">
    <source>
        <dbReference type="ARBA" id="ARBA00001231"/>
    </source>
</evidence>
<dbReference type="InterPro" id="IPR002772">
    <property type="entry name" value="Glyco_hydro_3_C"/>
</dbReference>
<dbReference type="STRING" id="58114.SAMN05216270_117138"/>
<keyword evidence="10" id="KW-1185">Reference proteome</keyword>
<dbReference type="SUPFAM" id="SSF52279">
    <property type="entry name" value="Beta-D-glucan exohydrolase, C-terminal domain"/>
    <property type="match status" value="1"/>
</dbReference>
<dbReference type="OrthoDB" id="9805821at2"/>
<dbReference type="Pfam" id="PF01915">
    <property type="entry name" value="Glyco_hydro_3_C"/>
    <property type="match status" value="1"/>
</dbReference>
<dbReference type="GO" id="GO:0004563">
    <property type="term" value="F:beta-N-acetylhexosaminidase activity"/>
    <property type="evidence" value="ECO:0007669"/>
    <property type="project" value="UniProtKB-EC"/>
</dbReference>
<dbReference type="Proteomes" id="UP000198949">
    <property type="component" value="Unassembled WGS sequence"/>
</dbReference>
<keyword evidence="5" id="KW-0326">Glycosidase</keyword>
<organism evidence="9 10">
    <name type="scientific">Glycomyces harbinensis</name>
    <dbReference type="NCBI Taxonomy" id="58114"/>
    <lineage>
        <taxon>Bacteria</taxon>
        <taxon>Bacillati</taxon>
        <taxon>Actinomycetota</taxon>
        <taxon>Actinomycetes</taxon>
        <taxon>Glycomycetales</taxon>
        <taxon>Glycomycetaceae</taxon>
        <taxon>Glycomyces</taxon>
    </lineage>
</organism>
<dbReference type="SUPFAM" id="SSF51445">
    <property type="entry name" value="(Trans)glycosidases"/>
    <property type="match status" value="1"/>
</dbReference>
<evidence type="ECO:0000256" key="6">
    <source>
        <dbReference type="SAM" id="MobiDB-lite"/>
    </source>
</evidence>
<dbReference type="EC" id="3.2.1.52" evidence="3"/>
<evidence type="ECO:0000313" key="9">
    <source>
        <dbReference type="EMBL" id="SDE30017.1"/>
    </source>
</evidence>
<dbReference type="FunFam" id="3.20.20.300:FF:000014">
    <property type="entry name" value="Beta-hexosaminidase, lipoprotein"/>
    <property type="match status" value="1"/>
</dbReference>
<evidence type="ECO:0000259" key="7">
    <source>
        <dbReference type="Pfam" id="PF00933"/>
    </source>
</evidence>
<reference evidence="10" key="1">
    <citation type="submission" date="2016-10" db="EMBL/GenBank/DDBJ databases">
        <authorList>
            <person name="Varghese N."/>
            <person name="Submissions S."/>
        </authorList>
    </citation>
    <scope>NUCLEOTIDE SEQUENCE [LARGE SCALE GENOMIC DNA]</scope>
    <source>
        <strain evidence="10">CGMCC 4.3516</strain>
    </source>
</reference>
<dbReference type="Gene3D" id="3.40.50.1700">
    <property type="entry name" value="Glycoside hydrolase family 3 C-terminal domain"/>
    <property type="match status" value="1"/>
</dbReference>
<accession>A0A1G7BSQ2</accession>